<dbReference type="InterPro" id="IPR003691">
    <property type="entry name" value="FluC"/>
</dbReference>
<dbReference type="Proteomes" id="UP000298138">
    <property type="component" value="Unassembled WGS sequence"/>
</dbReference>
<dbReference type="InParanoid" id="A0A4S2MVR7"/>
<evidence type="ECO:0000256" key="7">
    <source>
        <dbReference type="ARBA" id="ARBA00035120"/>
    </source>
</evidence>
<feature type="transmembrane region" description="Helical" evidence="10">
    <location>
        <begin position="413"/>
        <end position="430"/>
    </location>
</feature>
<dbReference type="GO" id="GO:1903425">
    <property type="term" value="F:fluoride transmembrane transporter activity"/>
    <property type="evidence" value="ECO:0007669"/>
    <property type="project" value="TreeGrafter"/>
</dbReference>
<evidence type="ECO:0000256" key="6">
    <source>
        <dbReference type="ARBA" id="ARBA00023136"/>
    </source>
</evidence>
<organism evidence="11 12">
    <name type="scientific">Ascodesmis nigricans</name>
    <dbReference type="NCBI Taxonomy" id="341454"/>
    <lineage>
        <taxon>Eukaryota</taxon>
        <taxon>Fungi</taxon>
        <taxon>Dikarya</taxon>
        <taxon>Ascomycota</taxon>
        <taxon>Pezizomycotina</taxon>
        <taxon>Pezizomycetes</taxon>
        <taxon>Pezizales</taxon>
        <taxon>Ascodesmidaceae</taxon>
        <taxon>Ascodesmis</taxon>
    </lineage>
</organism>
<keyword evidence="12" id="KW-1185">Reference proteome</keyword>
<feature type="transmembrane region" description="Helical" evidence="10">
    <location>
        <begin position="243"/>
        <end position="263"/>
    </location>
</feature>
<gene>
    <name evidence="11" type="ORF">EX30DRAFT_55385</name>
</gene>
<keyword evidence="3" id="KW-1003">Cell membrane</keyword>
<comment type="subcellular location">
    <subcellularLocation>
        <location evidence="2">Cell membrane</location>
        <topology evidence="2">Multi-pass membrane protein</topology>
    </subcellularLocation>
</comment>
<reference evidence="11 12" key="1">
    <citation type="submission" date="2019-04" db="EMBL/GenBank/DDBJ databases">
        <title>Comparative genomics and transcriptomics to analyze fruiting body development in filamentous ascomycetes.</title>
        <authorList>
            <consortium name="DOE Joint Genome Institute"/>
            <person name="Lutkenhaus R."/>
            <person name="Traeger S."/>
            <person name="Breuer J."/>
            <person name="Kuo A."/>
            <person name="Lipzen A."/>
            <person name="Pangilinan J."/>
            <person name="Dilworth D."/>
            <person name="Sandor L."/>
            <person name="Poggeler S."/>
            <person name="Barry K."/>
            <person name="Grigoriev I.V."/>
            <person name="Nowrousian M."/>
        </authorList>
    </citation>
    <scope>NUCLEOTIDE SEQUENCE [LARGE SCALE GENOMIC DNA]</scope>
    <source>
        <strain evidence="11 12">CBS 389.68</strain>
    </source>
</reference>
<evidence type="ECO:0000313" key="11">
    <source>
        <dbReference type="EMBL" id="TGZ80606.1"/>
    </source>
</evidence>
<dbReference type="FunCoup" id="A0A4S2MVR7">
    <property type="interactions" value="111"/>
</dbReference>
<protein>
    <submittedName>
        <fullName evidence="11">Uncharacterized protein</fullName>
    </submittedName>
</protein>
<feature type="transmembrane region" description="Helical" evidence="10">
    <location>
        <begin position="442"/>
        <end position="461"/>
    </location>
</feature>
<evidence type="ECO:0000256" key="8">
    <source>
        <dbReference type="ARBA" id="ARBA00035585"/>
    </source>
</evidence>
<keyword evidence="5 10" id="KW-1133">Transmembrane helix</keyword>
<evidence type="ECO:0000256" key="10">
    <source>
        <dbReference type="SAM" id="Phobius"/>
    </source>
</evidence>
<evidence type="ECO:0000256" key="4">
    <source>
        <dbReference type="ARBA" id="ARBA00022692"/>
    </source>
</evidence>
<sequence>MMGRCTASSPPHGPPLSSSPILTIIPPHHRYPKPQCQHPRIPTAYTRPPTMSYPLRHAATTLGFTHPRPRASADLNSTGLTDVEAPPPVSEHPDPHRDLLENRGSITSTQGAIGITEAEAPAPVATEDDASAEDAALQALRALRRRPTLEDRASVVSPLSERELHMRYSTPEGEVVTIGYRPSLGREEGGEGGGEEKLRGRGFGMVADRSAHHVKMSAWLTFFSIWGTLGRLGLSALTHYNGAPLGGVIWANFAGCLIMGVLLQDKKLFAFLQAVDGEEVEIENEKDVIAEAKKTLPLYVGLTTGFCGSLTSFSSFLLECFKQLANVAPTYDGRPTKGYNLMALLAYLISTLALSFSALQLGAHIAIFAHRFTPTLPRRAVTLLDWSVLPAAVSCWIAAVLMAVFIERWRADALFACVFAPLGVYGRYWVSRWLNPRVASFPLGTFVVNVAGTAVLAAVTAGRSGGDGGAGCGVLRGVADGFCGCLTTVSTFVVEAAGLRGEWSPDADVGAGVG</sequence>
<feature type="region of interest" description="Disordered" evidence="9">
    <location>
        <begin position="1"/>
        <end position="40"/>
    </location>
</feature>
<dbReference type="GO" id="GO:0005886">
    <property type="term" value="C:plasma membrane"/>
    <property type="evidence" value="ECO:0007669"/>
    <property type="project" value="UniProtKB-SubCell"/>
</dbReference>
<dbReference type="PANTHER" id="PTHR28259">
    <property type="entry name" value="FLUORIDE EXPORT PROTEIN 1-RELATED"/>
    <property type="match status" value="1"/>
</dbReference>
<accession>A0A4S2MVR7</accession>
<evidence type="ECO:0000256" key="9">
    <source>
        <dbReference type="SAM" id="MobiDB-lite"/>
    </source>
</evidence>
<dbReference type="Pfam" id="PF02537">
    <property type="entry name" value="CRCB"/>
    <property type="match status" value="2"/>
</dbReference>
<evidence type="ECO:0000256" key="5">
    <source>
        <dbReference type="ARBA" id="ARBA00022989"/>
    </source>
</evidence>
<evidence type="ECO:0000313" key="12">
    <source>
        <dbReference type="Proteomes" id="UP000298138"/>
    </source>
</evidence>
<feature type="transmembrane region" description="Helical" evidence="10">
    <location>
        <begin position="387"/>
        <end position="406"/>
    </location>
</feature>
<evidence type="ECO:0000256" key="1">
    <source>
        <dbReference type="ARBA" id="ARBA00002598"/>
    </source>
</evidence>
<dbReference type="AlphaFoldDB" id="A0A4S2MVR7"/>
<proteinExistence type="inferred from homology"/>
<dbReference type="EMBL" id="ML220124">
    <property type="protein sequence ID" value="TGZ80606.1"/>
    <property type="molecule type" value="Genomic_DNA"/>
</dbReference>
<comment type="similarity">
    <text evidence="7">Belongs to the fluoride channel Fluc/FEX (TC 1.A.43) family.</text>
</comment>
<evidence type="ECO:0000256" key="3">
    <source>
        <dbReference type="ARBA" id="ARBA00022475"/>
    </source>
</evidence>
<dbReference type="PANTHER" id="PTHR28259:SF1">
    <property type="entry name" value="FLUORIDE EXPORT PROTEIN 1-RELATED"/>
    <property type="match status" value="1"/>
</dbReference>
<keyword evidence="4 10" id="KW-0812">Transmembrane</keyword>
<keyword evidence="6 10" id="KW-0472">Membrane</keyword>
<feature type="transmembrane region" description="Helical" evidence="10">
    <location>
        <begin position="344"/>
        <end position="367"/>
    </location>
</feature>
<comment type="function">
    <text evidence="1">Fluoride channel required for the rapid expulsion of cytoplasmic fluoride.</text>
</comment>
<evidence type="ECO:0000256" key="2">
    <source>
        <dbReference type="ARBA" id="ARBA00004651"/>
    </source>
</evidence>
<name>A0A4S2MVR7_9PEZI</name>
<comment type="catalytic activity">
    <reaction evidence="8">
        <text>fluoride(in) = fluoride(out)</text>
        <dbReference type="Rhea" id="RHEA:76159"/>
        <dbReference type="ChEBI" id="CHEBI:17051"/>
    </reaction>
    <physiologicalReaction direction="left-to-right" evidence="8">
        <dbReference type="Rhea" id="RHEA:76160"/>
    </physiologicalReaction>
</comment>
<dbReference type="STRING" id="341454.A0A4S2MVR7"/>
<dbReference type="OrthoDB" id="409792at2759"/>